<comment type="pathway">
    <text evidence="2 14">Lipid metabolism; fatty acid biosynthesis.</text>
</comment>
<evidence type="ECO:0000256" key="9">
    <source>
        <dbReference type="ARBA" id="ARBA00023098"/>
    </source>
</evidence>
<comment type="similarity">
    <text evidence="3 14">Belongs to the very long-chain fatty acids dehydratase HACD family.</text>
</comment>
<evidence type="ECO:0000256" key="10">
    <source>
        <dbReference type="ARBA" id="ARBA00023136"/>
    </source>
</evidence>
<keyword evidence="8 14" id="KW-1133">Transmembrane helix</keyword>
<evidence type="ECO:0000256" key="2">
    <source>
        <dbReference type="ARBA" id="ARBA00005194"/>
    </source>
</evidence>
<keyword evidence="5 14" id="KW-0444">Lipid biosynthesis</keyword>
<dbReference type="GO" id="GO:0030148">
    <property type="term" value="P:sphingolipid biosynthetic process"/>
    <property type="evidence" value="ECO:0007669"/>
    <property type="project" value="TreeGrafter"/>
</dbReference>
<dbReference type="InterPro" id="IPR007482">
    <property type="entry name" value="Tyr_Pase-like_PTPLA"/>
</dbReference>
<reference evidence="15" key="1">
    <citation type="submission" date="2020-11" db="EMBL/GenBank/DDBJ databases">
        <authorList>
            <person name="Tran Van P."/>
        </authorList>
    </citation>
    <scope>NUCLEOTIDE SEQUENCE</scope>
</reference>
<evidence type="ECO:0000256" key="4">
    <source>
        <dbReference type="ARBA" id="ARBA00013122"/>
    </source>
</evidence>
<dbReference type="GO" id="GO:0030497">
    <property type="term" value="P:fatty acid elongation"/>
    <property type="evidence" value="ECO:0007669"/>
    <property type="project" value="TreeGrafter"/>
</dbReference>
<keyword evidence="12 14" id="KW-0456">Lyase</keyword>
<dbReference type="PANTHER" id="PTHR11035">
    <property type="entry name" value="VERY-LONG-CHAIN (3R)-3-HYDROXYACYL-COA DEHYDRATASE"/>
    <property type="match status" value="1"/>
</dbReference>
<evidence type="ECO:0000256" key="6">
    <source>
        <dbReference type="ARBA" id="ARBA00022692"/>
    </source>
</evidence>
<evidence type="ECO:0000256" key="13">
    <source>
        <dbReference type="ARBA" id="ARBA00036671"/>
    </source>
</evidence>
<dbReference type="Pfam" id="PF04387">
    <property type="entry name" value="PTPLA"/>
    <property type="match status" value="1"/>
</dbReference>
<keyword evidence="7 14" id="KW-0276">Fatty acid metabolism</keyword>
<sequence length="233" mass="26294">MRFSVPYSILTSYAPRLRHSPSIPNSLAAVCLTSTFDGISIGSCRDKEDEERSDWSKNLYPAVFLPLALFQTAAVLEVVHCAVGLVRSSPIVTAIQVASRVFVVWAFLWLIPESRSSFGFPLLLTAWTVTEVIRYSFYTGGLLGSTPYLLTWLRYTFFIILYPMGVTGELACLLVSMAQYRKRRYLTIDMPNPANVACDGAFLLGLVIVSYVFLFPKMYLHMFSQRRKVLKTD</sequence>
<dbReference type="PROSITE" id="PS00383">
    <property type="entry name" value="TYR_PHOSPHATASE_1"/>
    <property type="match status" value="1"/>
</dbReference>
<evidence type="ECO:0000256" key="1">
    <source>
        <dbReference type="ARBA" id="ARBA00004141"/>
    </source>
</evidence>
<keyword evidence="10 14" id="KW-0472">Membrane</keyword>
<keyword evidence="9 14" id="KW-0443">Lipid metabolism</keyword>
<evidence type="ECO:0000256" key="12">
    <source>
        <dbReference type="ARBA" id="ARBA00023239"/>
    </source>
</evidence>
<protein>
    <recommendedName>
        <fullName evidence="4 14">Very-long-chain (3R)-3-hydroxyacyl-CoA dehydratase</fullName>
        <ecNumber evidence="4 14">4.2.1.134</ecNumber>
    </recommendedName>
</protein>
<evidence type="ECO:0000256" key="8">
    <source>
        <dbReference type="ARBA" id="ARBA00022989"/>
    </source>
</evidence>
<comment type="catalytic activity">
    <reaction evidence="13 14">
        <text>a very-long-chain (3R)-3-hydroxyacyl-CoA = a very-long-chain (2E)-enoyl-CoA + H2O</text>
        <dbReference type="Rhea" id="RHEA:45812"/>
        <dbReference type="ChEBI" id="CHEBI:15377"/>
        <dbReference type="ChEBI" id="CHEBI:83728"/>
        <dbReference type="ChEBI" id="CHEBI:85440"/>
        <dbReference type="EC" id="4.2.1.134"/>
    </reaction>
</comment>
<name>A0A7R8ZP03_9CRUS</name>
<dbReference type="OrthoDB" id="46988at2759"/>
<evidence type="ECO:0000256" key="11">
    <source>
        <dbReference type="ARBA" id="ARBA00023160"/>
    </source>
</evidence>
<dbReference type="EC" id="4.2.1.134" evidence="4 14"/>
<dbReference type="GO" id="GO:0005789">
    <property type="term" value="C:endoplasmic reticulum membrane"/>
    <property type="evidence" value="ECO:0007669"/>
    <property type="project" value="UniProtKB-SubCell"/>
</dbReference>
<gene>
    <name evidence="15" type="ORF">CTOB1V02_LOCUS6663</name>
</gene>
<dbReference type="GO" id="GO:0042761">
    <property type="term" value="P:very long-chain fatty acid biosynthetic process"/>
    <property type="evidence" value="ECO:0007669"/>
    <property type="project" value="TreeGrafter"/>
</dbReference>
<dbReference type="GO" id="GO:0102158">
    <property type="term" value="F:very-long-chain (3R)-3-hydroxyacyl-CoA dehydratase activity"/>
    <property type="evidence" value="ECO:0007669"/>
    <property type="project" value="UniProtKB-EC"/>
</dbReference>
<keyword evidence="6 14" id="KW-0812">Transmembrane</keyword>
<dbReference type="UniPathway" id="UPA00094"/>
<proteinExistence type="inferred from homology"/>
<evidence type="ECO:0000256" key="14">
    <source>
        <dbReference type="RuleBase" id="RU363109"/>
    </source>
</evidence>
<evidence type="ECO:0000313" key="15">
    <source>
        <dbReference type="EMBL" id="CAD7228785.1"/>
    </source>
</evidence>
<dbReference type="AlphaFoldDB" id="A0A7R8ZP03"/>
<evidence type="ECO:0000256" key="3">
    <source>
        <dbReference type="ARBA" id="ARBA00007811"/>
    </source>
</evidence>
<evidence type="ECO:0000256" key="5">
    <source>
        <dbReference type="ARBA" id="ARBA00022516"/>
    </source>
</evidence>
<organism evidence="15">
    <name type="scientific">Cyprideis torosa</name>
    <dbReference type="NCBI Taxonomy" id="163714"/>
    <lineage>
        <taxon>Eukaryota</taxon>
        <taxon>Metazoa</taxon>
        <taxon>Ecdysozoa</taxon>
        <taxon>Arthropoda</taxon>
        <taxon>Crustacea</taxon>
        <taxon>Oligostraca</taxon>
        <taxon>Ostracoda</taxon>
        <taxon>Podocopa</taxon>
        <taxon>Podocopida</taxon>
        <taxon>Cytherocopina</taxon>
        <taxon>Cytheroidea</taxon>
        <taxon>Cytherideidae</taxon>
        <taxon>Cyprideis</taxon>
    </lineage>
</organism>
<dbReference type="EMBL" id="OB661701">
    <property type="protein sequence ID" value="CAD7228785.1"/>
    <property type="molecule type" value="Genomic_DNA"/>
</dbReference>
<accession>A0A7R8ZP03</accession>
<dbReference type="InterPro" id="IPR016130">
    <property type="entry name" value="Tyr_Pase_AS"/>
</dbReference>
<comment type="caution">
    <text evidence="14">Lacks conserved residue(s) required for the propagation of feature annotation.</text>
</comment>
<feature type="transmembrane region" description="Helical" evidence="14">
    <location>
        <begin position="91"/>
        <end position="112"/>
    </location>
</feature>
<comment type="function">
    <text evidence="14">Catalyzes the third of the four reactions of the long-chain fatty acids elongation cycle. This endoplasmic reticulum-bound enzymatic process, allows the addition of two carbons to the chain of long- and very long-chain fatty acids/VLCFAs per cycle. This enzyme catalyzes the dehydration of the 3-hydroxyacyl-CoA intermediate into trans-2,3-enoyl-CoA, within each cycle of fatty acid elongation. Thereby, it participates to the production of VLCFAs of different chain lengths that are involved in multiple biological processes as precursors of membrane lipids and lipid mediators.</text>
</comment>
<feature type="transmembrane region" description="Helical" evidence="14">
    <location>
        <begin position="59"/>
        <end position="79"/>
    </location>
</feature>
<comment type="subcellular location">
    <subcellularLocation>
        <location evidence="14">Endoplasmic reticulum membrane</location>
        <topology evidence="14">Multi-pass membrane protein</topology>
    </subcellularLocation>
    <subcellularLocation>
        <location evidence="1">Membrane</location>
        <topology evidence="1">Multi-pass membrane protein</topology>
    </subcellularLocation>
</comment>
<keyword evidence="14" id="KW-0256">Endoplasmic reticulum</keyword>
<feature type="transmembrane region" description="Helical" evidence="14">
    <location>
        <begin position="200"/>
        <end position="220"/>
    </location>
</feature>
<keyword evidence="11 14" id="KW-0275">Fatty acid biosynthesis</keyword>
<evidence type="ECO:0000256" key="7">
    <source>
        <dbReference type="ARBA" id="ARBA00022832"/>
    </source>
</evidence>
<dbReference type="PANTHER" id="PTHR11035:SF3">
    <property type="entry name" value="VERY-LONG-CHAIN (3R)-3-HYDROXYACYL-COA DEHYDRATASE"/>
    <property type="match status" value="1"/>
</dbReference>
<feature type="transmembrane region" description="Helical" evidence="14">
    <location>
        <begin position="157"/>
        <end position="180"/>
    </location>
</feature>